<proteinExistence type="predicted"/>
<feature type="domain" description="NAD-dependent epimerase/dehydratase" evidence="1">
    <location>
        <begin position="9"/>
        <end position="227"/>
    </location>
</feature>
<dbReference type="PANTHER" id="PTHR43245">
    <property type="entry name" value="BIFUNCTIONAL POLYMYXIN RESISTANCE PROTEIN ARNA"/>
    <property type="match status" value="1"/>
</dbReference>
<dbReference type="InterPro" id="IPR050177">
    <property type="entry name" value="Lipid_A_modif_metabolic_enz"/>
</dbReference>
<reference evidence="2" key="1">
    <citation type="submission" date="2018-05" db="EMBL/GenBank/DDBJ databases">
        <authorList>
            <person name="Lanie J.A."/>
            <person name="Ng W.-L."/>
            <person name="Kazmierczak K.M."/>
            <person name="Andrzejewski T.M."/>
            <person name="Davidsen T.M."/>
            <person name="Wayne K.J."/>
            <person name="Tettelin H."/>
            <person name="Glass J.I."/>
            <person name="Rusch D."/>
            <person name="Podicherti R."/>
            <person name="Tsui H.-C.T."/>
            <person name="Winkler M.E."/>
        </authorList>
    </citation>
    <scope>NUCLEOTIDE SEQUENCE</scope>
</reference>
<dbReference type="Gene3D" id="3.40.50.720">
    <property type="entry name" value="NAD(P)-binding Rossmann-like Domain"/>
    <property type="match status" value="1"/>
</dbReference>
<accession>A0A381TSP2</accession>
<dbReference type="AlphaFoldDB" id="A0A381TSP2"/>
<dbReference type="SUPFAM" id="SSF51735">
    <property type="entry name" value="NAD(P)-binding Rossmann-fold domains"/>
    <property type="match status" value="1"/>
</dbReference>
<sequence>MIDSGKKAAVTGANGFIGARLCSYLLQQGYWVRALAHSDPKDSSSRLDGLVADNGAAPEVNVADICDADSLSSVFDGVDTVFHVAGVAHVGSGDYRLMQQLNVEGTRNVLRAATASGVRRLVFFSSSLVRACELETGDITDYGRTKLEAERLLLAAQRRDEIEVVILRPVNVYGTDMKGNIRAMIAMIASRRLPPLPKLENSLSLVGVDDLLKAAVLAAESRDAGAKTYYVTDGKSYTINEIEQAIYQILGRKLPRWHSPRVLLYVASALAGVLGKMTNSGSGISIRTYHNLTRSNSFSSKEIESDLGFTPASNLYDELPGIVAHVAAKKFEKNAD</sequence>
<dbReference type="InterPro" id="IPR036291">
    <property type="entry name" value="NAD(P)-bd_dom_sf"/>
</dbReference>
<dbReference type="EMBL" id="UINC01005070">
    <property type="protein sequence ID" value="SVA18864.1"/>
    <property type="molecule type" value="Genomic_DNA"/>
</dbReference>
<evidence type="ECO:0000259" key="1">
    <source>
        <dbReference type="Pfam" id="PF01370"/>
    </source>
</evidence>
<evidence type="ECO:0000313" key="2">
    <source>
        <dbReference type="EMBL" id="SVA18864.1"/>
    </source>
</evidence>
<dbReference type="InterPro" id="IPR001509">
    <property type="entry name" value="Epimerase_deHydtase"/>
</dbReference>
<name>A0A381TSP2_9ZZZZ</name>
<gene>
    <name evidence="2" type="ORF">METZ01_LOCUS71718</name>
</gene>
<dbReference type="Pfam" id="PF01370">
    <property type="entry name" value="Epimerase"/>
    <property type="match status" value="1"/>
</dbReference>
<organism evidence="2">
    <name type="scientific">marine metagenome</name>
    <dbReference type="NCBI Taxonomy" id="408172"/>
    <lineage>
        <taxon>unclassified sequences</taxon>
        <taxon>metagenomes</taxon>
        <taxon>ecological metagenomes</taxon>
    </lineage>
</organism>
<protein>
    <recommendedName>
        <fullName evidence="1">NAD-dependent epimerase/dehydratase domain-containing protein</fullName>
    </recommendedName>
</protein>